<evidence type="ECO:0000256" key="1">
    <source>
        <dbReference type="RuleBase" id="RU369096"/>
    </source>
</evidence>
<dbReference type="Pfam" id="PF25088">
    <property type="entry name" value="GPKOW_C"/>
    <property type="match status" value="1"/>
</dbReference>
<dbReference type="InterPro" id="IPR041994">
    <property type="entry name" value="GPKOW_KOW2"/>
</dbReference>
<evidence type="ECO:0000313" key="3">
    <source>
        <dbReference type="Proteomes" id="UP000515203"/>
    </source>
</evidence>
<keyword evidence="1" id="KW-0508">mRNA splicing</keyword>
<sequence>MADAEEEVAEPAAPSAAPISFGFTRTSVRRRLAATGDGMGSAPEEKDFLKIVEGKELQSVKPVEAPKELVIPLIQNGFQRQALAQTSVPSTEALEDGVLSQAVKELIEESKKSLEERENSGVDSMLAIPMIQKGYTPNEEGASSTPQDETTSRTSSGQHSGASLSRKALQSDDLRGRWEDSERKRKHSPNRQEGPVAKSEKAASRSRHWLHRDLRVRFVDKLHKGGQYYNTKMTIEDVLSPDTCVCRTDEGRVLEGLKENMLETLVPKVEGNRVMVVLGPLAGRVGHLLGRDRAQSRALVQLRRENQLVELHYDAVCQYMGPSDSDED</sequence>
<dbReference type="Gene3D" id="2.30.30.30">
    <property type="match status" value="1"/>
</dbReference>
<accession>A0A6P3FF27</accession>
<dbReference type="GO" id="GO:0000398">
    <property type="term" value="P:mRNA splicing, via spliceosome"/>
    <property type="evidence" value="ECO:0007669"/>
    <property type="project" value="UniProtKB-UniRule"/>
</dbReference>
<dbReference type="CDD" id="cd13153">
    <property type="entry name" value="KOW_GPKOW_B"/>
    <property type="match status" value="1"/>
</dbReference>
<comment type="function">
    <text evidence="1">RNA-binding protein involved in pre-mRNA splicing.</text>
</comment>
<dbReference type="InterPro" id="IPR045166">
    <property type="entry name" value="Spp2-like"/>
</dbReference>
<reference evidence="4" key="1">
    <citation type="submission" date="2025-08" db="UniProtKB">
        <authorList>
            <consortium name="RefSeq"/>
        </authorList>
    </citation>
    <scope>IDENTIFICATION</scope>
</reference>
<feature type="compositionally biased region" description="Basic and acidic residues" evidence="2">
    <location>
        <begin position="169"/>
        <end position="183"/>
    </location>
</feature>
<gene>
    <name evidence="4" type="primary">LOC101577055</name>
</gene>
<evidence type="ECO:0000256" key="2">
    <source>
        <dbReference type="SAM" id="MobiDB-lite"/>
    </source>
</evidence>
<dbReference type="RefSeq" id="XP_004636406.1">
    <property type="nucleotide sequence ID" value="XM_004636349.2"/>
</dbReference>
<keyword evidence="1" id="KW-0539">Nucleus</keyword>
<comment type="similarity">
    <text evidence="1">Belongs to the MOS2 family.</text>
</comment>
<dbReference type="PANTHER" id="PTHR15818:SF2">
    <property type="entry name" value="G-PATCH DOMAIN AND KOW MOTIFS-CONTAINING PROTEIN"/>
    <property type="match status" value="1"/>
</dbReference>
<proteinExistence type="inferred from homology"/>
<dbReference type="AlphaFoldDB" id="A0A6P3FF27"/>
<evidence type="ECO:0000313" key="4">
    <source>
        <dbReference type="RefSeq" id="XP_004636406.1"/>
    </source>
</evidence>
<name>A0A6P3FF27_OCTDE</name>
<comment type="subcellular location">
    <subcellularLocation>
        <location evidence="1">Nucleus</location>
    </subcellularLocation>
</comment>
<organism evidence="3 4">
    <name type="scientific">Octodon degus</name>
    <name type="common">Degu</name>
    <name type="synonym">Sciurus degus</name>
    <dbReference type="NCBI Taxonomy" id="10160"/>
    <lineage>
        <taxon>Eukaryota</taxon>
        <taxon>Metazoa</taxon>
        <taxon>Chordata</taxon>
        <taxon>Craniata</taxon>
        <taxon>Vertebrata</taxon>
        <taxon>Euteleostomi</taxon>
        <taxon>Mammalia</taxon>
        <taxon>Eutheria</taxon>
        <taxon>Euarchontoglires</taxon>
        <taxon>Glires</taxon>
        <taxon>Rodentia</taxon>
        <taxon>Hystricomorpha</taxon>
        <taxon>Octodontidae</taxon>
        <taxon>Octodon</taxon>
    </lineage>
</organism>
<keyword evidence="3" id="KW-1185">Reference proteome</keyword>
<dbReference type="InParanoid" id="A0A6P3FF27"/>
<dbReference type="Proteomes" id="UP000515203">
    <property type="component" value="Unplaced"/>
</dbReference>
<protein>
    <recommendedName>
        <fullName evidence="1">G-patch domain and KOW motifs-containing protein</fullName>
    </recommendedName>
</protein>
<dbReference type="PANTHER" id="PTHR15818">
    <property type="entry name" value="G PATCH AND KOW-CONTAINING"/>
    <property type="match status" value="1"/>
</dbReference>
<dbReference type="GO" id="GO:0005681">
    <property type="term" value="C:spliceosomal complex"/>
    <property type="evidence" value="ECO:0007669"/>
    <property type="project" value="TreeGrafter"/>
</dbReference>
<keyword evidence="1" id="KW-0507">mRNA processing</keyword>
<dbReference type="OrthoDB" id="5577072at2759"/>
<dbReference type="InterPro" id="IPR014722">
    <property type="entry name" value="Rib_uL2_dom2"/>
</dbReference>
<feature type="compositionally biased region" description="Polar residues" evidence="2">
    <location>
        <begin position="141"/>
        <end position="163"/>
    </location>
</feature>
<dbReference type="GeneID" id="101577055"/>
<feature type="region of interest" description="Disordered" evidence="2">
    <location>
        <begin position="135"/>
        <end position="206"/>
    </location>
</feature>